<dbReference type="PANTHER" id="PTHR11011:SF45">
    <property type="entry name" value="FATTY ACYL-COA REDUCTASE CG8306-RELATED"/>
    <property type="match status" value="1"/>
</dbReference>
<dbReference type="Proteomes" id="UP000499080">
    <property type="component" value="Unassembled WGS sequence"/>
</dbReference>
<keyword evidence="1" id="KW-0444">Lipid biosynthesis</keyword>
<dbReference type="Gene3D" id="3.40.50.720">
    <property type="entry name" value="NAD(P)-binding Rossmann-like Domain"/>
    <property type="match status" value="1"/>
</dbReference>
<evidence type="ECO:0000313" key="3">
    <source>
        <dbReference type="EMBL" id="GBM16999.1"/>
    </source>
</evidence>
<dbReference type="Pfam" id="PF07993">
    <property type="entry name" value="NAD_binding_4"/>
    <property type="match status" value="1"/>
</dbReference>
<dbReference type="SUPFAM" id="SSF51735">
    <property type="entry name" value="NAD(P)-binding Rossmann-fold domains"/>
    <property type="match status" value="1"/>
</dbReference>
<dbReference type="EMBL" id="BGPR01000382">
    <property type="protein sequence ID" value="GBM16999.1"/>
    <property type="molecule type" value="Genomic_DNA"/>
</dbReference>
<dbReference type="OrthoDB" id="429813at2759"/>
<reference evidence="3 4" key="1">
    <citation type="journal article" date="2019" name="Sci. Rep.">
        <title>Orb-weaving spider Araneus ventricosus genome elucidates the spidroin gene catalogue.</title>
        <authorList>
            <person name="Kono N."/>
            <person name="Nakamura H."/>
            <person name="Ohtoshi R."/>
            <person name="Moran D.A.P."/>
            <person name="Shinohara A."/>
            <person name="Yoshida Y."/>
            <person name="Fujiwara M."/>
            <person name="Mori M."/>
            <person name="Tomita M."/>
            <person name="Arakawa K."/>
        </authorList>
    </citation>
    <scope>NUCLEOTIDE SEQUENCE [LARGE SCALE GENOMIC DNA]</scope>
</reference>
<dbReference type="GO" id="GO:0080019">
    <property type="term" value="F:alcohol-forming very long-chain fatty acyl-CoA reductase activity"/>
    <property type="evidence" value="ECO:0007669"/>
    <property type="project" value="InterPro"/>
</dbReference>
<dbReference type="GO" id="GO:0005777">
    <property type="term" value="C:peroxisome"/>
    <property type="evidence" value="ECO:0007669"/>
    <property type="project" value="TreeGrafter"/>
</dbReference>
<keyword evidence="1" id="KW-0521">NADP</keyword>
<protein>
    <recommendedName>
        <fullName evidence="1">Fatty acyl-CoA reductase</fullName>
        <ecNumber evidence="1">1.2.1.84</ecNumber>
    </recommendedName>
</protein>
<keyword evidence="1" id="KW-0560">Oxidoreductase</keyword>
<dbReference type="InterPro" id="IPR026055">
    <property type="entry name" value="FAR"/>
</dbReference>
<keyword evidence="1" id="KW-0443">Lipid metabolism</keyword>
<dbReference type="EC" id="1.2.1.84" evidence="1"/>
<evidence type="ECO:0000313" key="4">
    <source>
        <dbReference type="Proteomes" id="UP000499080"/>
    </source>
</evidence>
<feature type="domain" description="Thioester reductase (TE)" evidence="2">
    <location>
        <begin position="11"/>
        <end position="230"/>
    </location>
</feature>
<sequence length="235" mass="27079">MPRRISALIRAKVLLEVLLRCCPRIKSIYILLRTKKNVQPEVRKEQIFNKKIFKKLKEETPESLEKIYVISGDASLPNLGMNEDDTHPLLEEVSIVFHCAAAVNFKKPLEFLLKNNVLSLCSVIELCRKMRKFEVLVYTSTAYSNSNHLNFPLKEEVYRLPFHAGQFLDALKNEDKEKLQELIGQRKPDWPNSYNFSKCLAENVITDTASDLRVAIIRPSIIVSTWKHPIPASRS</sequence>
<comment type="similarity">
    <text evidence="1">Belongs to the fatty acyl-CoA reductase family.</text>
</comment>
<dbReference type="InterPro" id="IPR013120">
    <property type="entry name" value="FAR_NAD-bd"/>
</dbReference>
<comment type="caution">
    <text evidence="3">The sequence shown here is derived from an EMBL/GenBank/DDBJ whole genome shotgun (WGS) entry which is preliminary data.</text>
</comment>
<gene>
    <name evidence="3" type="primary">far1_7</name>
    <name evidence="3" type="ORF">AVEN_133276_1</name>
</gene>
<proteinExistence type="inferred from homology"/>
<accession>A0A4Y2DLC8</accession>
<dbReference type="AlphaFoldDB" id="A0A4Y2DLC8"/>
<dbReference type="InterPro" id="IPR036291">
    <property type="entry name" value="NAD(P)-bd_dom_sf"/>
</dbReference>
<dbReference type="PANTHER" id="PTHR11011">
    <property type="entry name" value="MALE STERILITY PROTEIN 2-RELATED"/>
    <property type="match status" value="1"/>
</dbReference>
<name>A0A4Y2DLC8_ARAVE</name>
<keyword evidence="4" id="KW-1185">Reference proteome</keyword>
<comment type="catalytic activity">
    <reaction evidence="1">
        <text>a long-chain fatty acyl-CoA + 2 NADPH + 2 H(+) = a long-chain primary fatty alcohol + 2 NADP(+) + CoA</text>
        <dbReference type="Rhea" id="RHEA:52716"/>
        <dbReference type="ChEBI" id="CHEBI:15378"/>
        <dbReference type="ChEBI" id="CHEBI:57287"/>
        <dbReference type="ChEBI" id="CHEBI:57783"/>
        <dbReference type="ChEBI" id="CHEBI:58349"/>
        <dbReference type="ChEBI" id="CHEBI:77396"/>
        <dbReference type="ChEBI" id="CHEBI:83139"/>
        <dbReference type="EC" id="1.2.1.84"/>
    </reaction>
</comment>
<evidence type="ECO:0000256" key="1">
    <source>
        <dbReference type="RuleBase" id="RU363097"/>
    </source>
</evidence>
<dbReference type="GO" id="GO:0102965">
    <property type="term" value="F:alcohol-forming long-chain fatty acyl-CoA reductase activity"/>
    <property type="evidence" value="ECO:0007669"/>
    <property type="project" value="UniProtKB-EC"/>
</dbReference>
<dbReference type="GO" id="GO:0035336">
    <property type="term" value="P:long-chain fatty-acyl-CoA metabolic process"/>
    <property type="evidence" value="ECO:0007669"/>
    <property type="project" value="TreeGrafter"/>
</dbReference>
<organism evidence="3 4">
    <name type="scientific">Araneus ventricosus</name>
    <name type="common">Orbweaver spider</name>
    <name type="synonym">Epeira ventricosa</name>
    <dbReference type="NCBI Taxonomy" id="182803"/>
    <lineage>
        <taxon>Eukaryota</taxon>
        <taxon>Metazoa</taxon>
        <taxon>Ecdysozoa</taxon>
        <taxon>Arthropoda</taxon>
        <taxon>Chelicerata</taxon>
        <taxon>Arachnida</taxon>
        <taxon>Araneae</taxon>
        <taxon>Araneomorphae</taxon>
        <taxon>Entelegynae</taxon>
        <taxon>Araneoidea</taxon>
        <taxon>Araneidae</taxon>
        <taxon>Araneus</taxon>
    </lineage>
</organism>
<evidence type="ECO:0000259" key="2">
    <source>
        <dbReference type="Pfam" id="PF07993"/>
    </source>
</evidence>
<comment type="function">
    <text evidence="1">Catalyzes the reduction of fatty acyl-CoA to fatty alcohols.</text>
</comment>